<dbReference type="EMBL" id="MAGO01000013">
    <property type="protein sequence ID" value="OCC14390.1"/>
    <property type="molecule type" value="Genomic_DNA"/>
</dbReference>
<protein>
    <submittedName>
        <fullName evidence="1">Uncharacterized protein</fullName>
    </submittedName>
</protein>
<evidence type="ECO:0000313" key="2">
    <source>
        <dbReference type="Proteomes" id="UP000093080"/>
    </source>
</evidence>
<proteinExistence type="predicted"/>
<comment type="caution">
    <text evidence="1">The sequence shown here is derived from an EMBL/GenBank/DDBJ whole genome shotgun (WGS) entry which is preliminary data.</text>
</comment>
<dbReference type="Proteomes" id="UP000093080">
    <property type="component" value="Unassembled WGS sequence"/>
</dbReference>
<sequence>MNCVDPIDEFKTLVKAAFSEFFLERGIGQTISASKLRFLKES</sequence>
<gene>
    <name evidence="1" type="ORF">DBT_2263</name>
</gene>
<keyword evidence="2" id="KW-1185">Reference proteome</keyword>
<dbReference type="STRING" id="1156395.DBT_2263"/>
<reference evidence="1 2" key="1">
    <citation type="submission" date="2016-06" db="EMBL/GenBank/DDBJ databases">
        <title>Respiratory ammonification of nitrate coupled to the oxidation of elemental sulfur in deep-sea autotrophic thermophilic bacteria.</title>
        <authorList>
            <person name="Slobodkina G.B."/>
            <person name="Mardanov A.V."/>
            <person name="Ravin N.V."/>
            <person name="Frolova A.A."/>
            <person name="Viryasiv M.B."/>
            <person name="Chernyh N.A."/>
            <person name="Bonch-Osmolovskaya E.A."/>
            <person name="Slobodkin A.I."/>
        </authorList>
    </citation>
    <scope>NUCLEOTIDE SEQUENCE [LARGE SCALE GENOMIC DNA]</scope>
    <source>
        <strain evidence="1 2">S69</strain>
    </source>
</reference>
<accession>A0A1B9F393</accession>
<dbReference type="AlphaFoldDB" id="A0A1B9F393"/>
<name>A0A1B9F393_9BACT</name>
<organism evidence="1 2">
    <name type="scientific">Dissulfuribacter thermophilus</name>
    <dbReference type="NCBI Taxonomy" id="1156395"/>
    <lineage>
        <taxon>Bacteria</taxon>
        <taxon>Pseudomonadati</taxon>
        <taxon>Thermodesulfobacteriota</taxon>
        <taxon>Dissulfuribacteria</taxon>
        <taxon>Dissulfuribacterales</taxon>
        <taxon>Dissulfuribacteraceae</taxon>
        <taxon>Dissulfuribacter</taxon>
    </lineage>
</organism>
<evidence type="ECO:0000313" key="1">
    <source>
        <dbReference type="EMBL" id="OCC14390.1"/>
    </source>
</evidence>